<name>A0ABY6K2T2_9ARAC</name>
<protein>
    <recommendedName>
        <fullName evidence="1">DUF5641 domain-containing protein</fullName>
    </recommendedName>
</protein>
<dbReference type="EMBL" id="CP092864">
    <property type="protein sequence ID" value="UYV62619.1"/>
    <property type="molecule type" value="Genomic_DNA"/>
</dbReference>
<dbReference type="InterPro" id="IPR040676">
    <property type="entry name" value="DUF5641"/>
</dbReference>
<dbReference type="Proteomes" id="UP001235939">
    <property type="component" value="Chromosome 02"/>
</dbReference>
<organism evidence="2 3">
    <name type="scientific">Cordylochernes scorpioides</name>
    <dbReference type="NCBI Taxonomy" id="51811"/>
    <lineage>
        <taxon>Eukaryota</taxon>
        <taxon>Metazoa</taxon>
        <taxon>Ecdysozoa</taxon>
        <taxon>Arthropoda</taxon>
        <taxon>Chelicerata</taxon>
        <taxon>Arachnida</taxon>
        <taxon>Pseudoscorpiones</taxon>
        <taxon>Cheliferoidea</taxon>
        <taxon>Chernetidae</taxon>
        <taxon>Cordylochernes</taxon>
    </lineage>
</organism>
<sequence>MQETHLPTSFFEYLQRLRIISVCNFNSKVLILKLWITRLNLDEYVEEQEQVNGEWRQFREVLTILRTLRIPWWLSHGRSTQGVELRSFSGASADAYAAVIYMKTINADGIRDEADWPRIPRPYSIKDKEIGATRALGQIASDQVGVGRVLETHPRKDGLVRVDSLQTAGGVIKRPLVKLALLPVAPLDLDGGQLRENV</sequence>
<feature type="domain" description="DUF5641" evidence="1">
    <location>
        <begin position="145"/>
        <end position="182"/>
    </location>
</feature>
<proteinExistence type="predicted"/>
<dbReference type="Pfam" id="PF05380">
    <property type="entry name" value="Peptidase_A17"/>
    <property type="match status" value="1"/>
</dbReference>
<accession>A0ABY6K2T2</accession>
<dbReference type="Pfam" id="PF18701">
    <property type="entry name" value="DUF5641"/>
    <property type="match status" value="1"/>
</dbReference>
<gene>
    <name evidence="2" type="ORF">LAZ67_2001334</name>
</gene>
<dbReference type="InterPro" id="IPR008042">
    <property type="entry name" value="Retrotrans_Pao"/>
</dbReference>
<keyword evidence="3" id="KW-1185">Reference proteome</keyword>
<evidence type="ECO:0000313" key="2">
    <source>
        <dbReference type="EMBL" id="UYV62619.1"/>
    </source>
</evidence>
<evidence type="ECO:0000313" key="3">
    <source>
        <dbReference type="Proteomes" id="UP001235939"/>
    </source>
</evidence>
<reference evidence="2 3" key="1">
    <citation type="submission" date="2022-01" db="EMBL/GenBank/DDBJ databases">
        <title>A chromosomal length assembly of Cordylochernes scorpioides.</title>
        <authorList>
            <person name="Zeh D."/>
            <person name="Zeh J."/>
        </authorList>
    </citation>
    <scope>NUCLEOTIDE SEQUENCE [LARGE SCALE GENOMIC DNA]</scope>
    <source>
        <strain evidence="2">IN4F17</strain>
        <tissue evidence="2">Whole Body</tissue>
    </source>
</reference>
<evidence type="ECO:0000259" key="1">
    <source>
        <dbReference type="Pfam" id="PF18701"/>
    </source>
</evidence>